<proteinExistence type="predicted"/>
<sequence length="360" mass="37663">MLFKISTLALLVASVAGHMSIVSPCPRYAAHGIDCPAVPAGESIDYSLSSPLGENEVLCKHTTPYATPSATWSAGQSVTVSFRDEPAAHSGGHCQFSLSYDGGNTFVVVHEELKYCFFGSAETSNNAKILSYTFNLPTQLPSSDNAVFAWSWVNASGNREFYMNCADVAIKGNAASYTGKQMTIANHAGYPTIGEFNGDYTTGLEHYTGASVITVTGSGAAADYSSAPIAPIAPIAHNAVRPIVEATAPVVVEPEVEVEAPVVVAPVVVASVEVATSSIAEVQYLSVAPVVPIVYTTSVAQDVTTAPIQTTDPSSCTHGDMVCNGSGYTVCVWGVWTSLLNCAAGTTCRQTTPSVIYCDY</sequence>
<keyword evidence="2" id="KW-1185">Reference proteome</keyword>
<dbReference type="Proteomes" id="UP001150581">
    <property type="component" value="Unassembled WGS sequence"/>
</dbReference>
<protein>
    <submittedName>
        <fullName evidence="1">Uncharacterized protein</fullName>
    </submittedName>
</protein>
<organism evidence="1 2">
    <name type="scientific">Kickxella alabastrina</name>
    <dbReference type="NCBI Taxonomy" id="61397"/>
    <lineage>
        <taxon>Eukaryota</taxon>
        <taxon>Fungi</taxon>
        <taxon>Fungi incertae sedis</taxon>
        <taxon>Zoopagomycota</taxon>
        <taxon>Kickxellomycotina</taxon>
        <taxon>Kickxellomycetes</taxon>
        <taxon>Kickxellales</taxon>
        <taxon>Kickxellaceae</taxon>
        <taxon>Kickxella</taxon>
    </lineage>
</organism>
<evidence type="ECO:0000313" key="1">
    <source>
        <dbReference type="EMBL" id="KAJ1895425.1"/>
    </source>
</evidence>
<dbReference type="EMBL" id="JANBPG010000568">
    <property type="protein sequence ID" value="KAJ1895425.1"/>
    <property type="molecule type" value="Genomic_DNA"/>
</dbReference>
<accession>A0ACC1IKX5</accession>
<evidence type="ECO:0000313" key="2">
    <source>
        <dbReference type="Proteomes" id="UP001150581"/>
    </source>
</evidence>
<comment type="caution">
    <text evidence="1">The sequence shown here is derived from an EMBL/GenBank/DDBJ whole genome shotgun (WGS) entry which is preliminary data.</text>
</comment>
<reference evidence="1" key="1">
    <citation type="submission" date="2022-07" db="EMBL/GenBank/DDBJ databases">
        <title>Phylogenomic reconstructions and comparative analyses of Kickxellomycotina fungi.</title>
        <authorList>
            <person name="Reynolds N.K."/>
            <person name="Stajich J.E."/>
            <person name="Barry K."/>
            <person name="Grigoriev I.V."/>
            <person name="Crous P."/>
            <person name="Smith M.E."/>
        </authorList>
    </citation>
    <scope>NUCLEOTIDE SEQUENCE</scope>
    <source>
        <strain evidence="1">Benny 63K</strain>
    </source>
</reference>
<gene>
    <name evidence="1" type="ORF">LPJ66_004603</name>
</gene>
<name>A0ACC1IKX5_9FUNG</name>